<dbReference type="RefSeq" id="XP_033379343.1">
    <property type="nucleotide sequence ID" value="XM_033523839.1"/>
</dbReference>
<keyword evidence="4 9" id="KW-0547">Nucleotide-binding</keyword>
<keyword evidence="6 9" id="KW-0067">ATP-binding</keyword>
<evidence type="ECO:0000256" key="3">
    <source>
        <dbReference type="ARBA" id="ARBA00022679"/>
    </source>
</evidence>
<protein>
    <recommendedName>
        <fullName evidence="1">non-specific serine/threonine protein kinase</fullName>
        <ecNumber evidence="1">2.7.11.1</ecNumber>
    </recommendedName>
</protein>
<dbReference type="GeneID" id="54281236"/>
<dbReference type="Gene3D" id="1.10.510.10">
    <property type="entry name" value="Transferase(Phosphotransferase) domain 1"/>
    <property type="match status" value="1"/>
</dbReference>
<dbReference type="OrthoDB" id="5979581at2759"/>
<dbReference type="AlphaFoldDB" id="A0A6A5XF41"/>
<proteinExistence type="predicted"/>
<feature type="binding site" evidence="9">
    <location>
        <position position="116"/>
    </location>
    <ligand>
        <name>ATP</name>
        <dbReference type="ChEBI" id="CHEBI:30616"/>
    </ligand>
</feature>
<organism evidence="11 12">
    <name type="scientific">Aaosphaeria arxii CBS 175.79</name>
    <dbReference type="NCBI Taxonomy" id="1450172"/>
    <lineage>
        <taxon>Eukaryota</taxon>
        <taxon>Fungi</taxon>
        <taxon>Dikarya</taxon>
        <taxon>Ascomycota</taxon>
        <taxon>Pezizomycotina</taxon>
        <taxon>Dothideomycetes</taxon>
        <taxon>Pleosporomycetidae</taxon>
        <taxon>Pleosporales</taxon>
        <taxon>Pleosporales incertae sedis</taxon>
        <taxon>Aaosphaeria</taxon>
    </lineage>
</organism>
<gene>
    <name evidence="11" type="ORF">BU24DRAFT_355132</name>
</gene>
<dbReference type="PROSITE" id="PS00107">
    <property type="entry name" value="PROTEIN_KINASE_ATP"/>
    <property type="match status" value="1"/>
</dbReference>
<dbReference type="SMART" id="SM00220">
    <property type="entry name" value="S_TKc"/>
    <property type="match status" value="1"/>
</dbReference>
<keyword evidence="3" id="KW-0808">Transferase</keyword>
<dbReference type="Pfam" id="PF00069">
    <property type="entry name" value="Pkinase"/>
    <property type="match status" value="1"/>
</dbReference>
<evidence type="ECO:0000256" key="1">
    <source>
        <dbReference type="ARBA" id="ARBA00012513"/>
    </source>
</evidence>
<evidence type="ECO:0000256" key="5">
    <source>
        <dbReference type="ARBA" id="ARBA00022777"/>
    </source>
</evidence>
<comment type="catalytic activity">
    <reaction evidence="7">
        <text>L-threonyl-[protein] + ATP = O-phospho-L-threonyl-[protein] + ADP + H(+)</text>
        <dbReference type="Rhea" id="RHEA:46608"/>
        <dbReference type="Rhea" id="RHEA-COMP:11060"/>
        <dbReference type="Rhea" id="RHEA-COMP:11605"/>
        <dbReference type="ChEBI" id="CHEBI:15378"/>
        <dbReference type="ChEBI" id="CHEBI:30013"/>
        <dbReference type="ChEBI" id="CHEBI:30616"/>
        <dbReference type="ChEBI" id="CHEBI:61977"/>
        <dbReference type="ChEBI" id="CHEBI:456216"/>
        <dbReference type="EC" id="2.7.11.1"/>
    </reaction>
</comment>
<evidence type="ECO:0000256" key="7">
    <source>
        <dbReference type="ARBA" id="ARBA00047899"/>
    </source>
</evidence>
<feature type="domain" description="Protein kinase" evidence="10">
    <location>
        <begin position="87"/>
        <end position="451"/>
    </location>
</feature>
<evidence type="ECO:0000313" key="12">
    <source>
        <dbReference type="Proteomes" id="UP000799778"/>
    </source>
</evidence>
<dbReference type="EC" id="2.7.11.1" evidence="1"/>
<dbReference type="Gene3D" id="3.30.200.20">
    <property type="entry name" value="Phosphorylase Kinase, domain 1"/>
    <property type="match status" value="1"/>
</dbReference>
<dbReference type="InterPro" id="IPR011009">
    <property type="entry name" value="Kinase-like_dom_sf"/>
</dbReference>
<evidence type="ECO:0000256" key="9">
    <source>
        <dbReference type="PROSITE-ProRule" id="PRU10141"/>
    </source>
</evidence>
<dbReference type="GO" id="GO:0004674">
    <property type="term" value="F:protein serine/threonine kinase activity"/>
    <property type="evidence" value="ECO:0007669"/>
    <property type="project" value="UniProtKB-KW"/>
</dbReference>
<dbReference type="PANTHER" id="PTHR47634">
    <property type="entry name" value="PROTEIN KINASE DOMAIN-CONTAINING PROTEIN-RELATED"/>
    <property type="match status" value="1"/>
</dbReference>
<dbReference type="InterPro" id="IPR017441">
    <property type="entry name" value="Protein_kinase_ATP_BS"/>
</dbReference>
<accession>A0A6A5XF41</accession>
<dbReference type="SUPFAM" id="SSF56112">
    <property type="entry name" value="Protein kinase-like (PK-like)"/>
    <property type="match status" value="1"/>
</dbReference>
<dbReference type="PANTHER" id="PTHR47634:SF9">
    <property type="entry name" value="PROTEIN KINASE DOMAIN-CONTAINING PROTEIN-RELATED"/>
    <property type="match status" value="1"/>
</dbReference>
<dbReference type="GO" id="GO:0000245">
    <property type="term" value="P:spliceosomal complex assembly"/>
    <property type="evidence" value="ECO:0007669"/>
    <property type="project" value="TreeGrafter"/>
</dbReference>
<dbReference type="Proteomes" id="UP000799778">
    <property type="component" value="Unassembled WGS sequence"/>
</dbReference>
<evidence type="ECO:0000313" key="11">
    <source>
        <dbReference type="EMBL" id="KAF2011004.1"/>
    </source>
</evidence>
<dbReference type="PROSITE" id="PS50011">
    <property type="entry name" value="PROTEIN_KINASE_DOM"/>
    <property type="match status" value="1"/>
</dbReference>
<sequence length="471" mass="54020">MSSKPLLHSRILHRQFNSFFVPKARPLPYGSQNRHALNARLSSSTATNDDSEETIHYDILESVESIWGYCPGGYHPLTLGELLHDRYRVIHKLGYGSSSTVWLARDEQSDQNVALKVGESKRRTSEVDIITALGRSQSNFFNVSGEMMIPTVLDTFKIRGPNGVHPCYVTTTCGPSLRDLKGEWSADLFQIDVARALAAQLVLAVELVHAQGIVHGDIHLGNILLHNRPNFNKLPVKQIYKRFRKPQLQVVSRADGRPNPRGVPSHLVTPIWLGKACERITLAEARIQLIDFGDYHNGLDYMECSLWNSSTPECRFEKPKPPSFPSDVWAMACTIWEIIANFTLFEKYSYCADDITRDNVEVLGMLPPEWWSAWGARAESYREDGTPIKKNEIRTWEARFENSIQKPRNKRGMPLIGAREREAIFNMLRPMLKYRPEDRCTTRQVLESEWMVQWALPEYEKAKRLPWKSLR</sequence>
<evidence type="ECO:0000256" key="6">
    <source>
        <dbReference type="ARBA" id="ARBA00022840"/>
    </source>
</evidence>
<dbReference type="InterPro" id="IPR051334">
    <property type="entry name" value="SRPK"/>
</dbReference>
<evidence type="ECO:0000256" key="2">
    <source>
        <dbReference type="ARBA" id="ARBA00022527"/>
    </source>
</evidence>
<keyword evidence="12" id="KW-1185">Reference proteome</keyword>
<keyword evidence="5 11" id="KW-0418">Kinase</keyword>
<dbReference type="EMBL" id="ML978075">
    <property type="protein sequence ID" value="KAF2011004.1"/>
    <property type="molecule type" value="Genomic_DNA"/>
</dbReference>
<reference evidence="11" key="1">
    <citation type="journal article" date="2020" name="Stud. Mycol.">
        <title>101 Dothideomycetes genomes: a test case for predicting lifestyles and emergence of pathogens.</title>
        <authorList>
            <person name="Haridas S."/>
            <person name="Albert R."/>
            <person name="Binder M."/>
            <person name="Bloem J."/>
            <person name="Labutti K."/>
            <person name="Salamov A."/>
            <person name="Andreopoulos B."/>
            <person name="Baker S."/>
            <person name="Barry K."/>
            <person name="Bills G."/>
            <person name="Bluhm B."/>
            <person name="Cannon C."/>
            <person name="Castanera R."/>
            <person name="Culley D."/>
            <person name="Daum C."/>
            <person name="Ezra D."/>
            <person name="Gonzalez J."/>
            <person name="Henrissat B."/>
            <person name="Kuo A."/>
            <person name="Liang C."/>
            <person name="Lipzen A."/>
            <person name="Lutzoni F."/>
            <person name="Magnuson J."/>
            <person name="Mondo S."/>
            <person name="Nolan M."/>
            <person name="Ohm R."/>
            <person name="Pangilinan J."/>
            <person name="Park H.-J."/>
            <person name="Ramirez L."/>
            <person name="Alfaro M."/>
            <person name="Sun H."/>
            <person name="Tritt A."/>
            <person name="Yoshinaga Y."/>
            <person name="Zwiers L.-H."/>
            <person name="Turgeon B."/>
            <person name="Goodwin S."/>
            <person name="Spatafora J."/>
            <person name="Crous P."/>
            <person name="Grigoriev I."/>
        </authorList>
    </citation>
    <scope>NUCLEOTIDE SEQUENCE</scope>
    <source>
        <strain evidence="11">CBS 175.79</strain>
    </source>
</reference>
<dbReference type="GO" id="GO:0005524">
    <property type="term" value="F:ATP binding"/>
    <property type="evidence" value="ECO:0007669"/>
    <property type="project" value="UniProtKB-UniRule"/>
</dbReference>
<keyword evidence="2" id="KW-0723">Serine/threonine-protein kinase</keyword>
<dbReference type="GO" id="GO:0050684">
    <property type="term" value="P:regulation of mRNA processing"/>
    <property type="evidence" value="ECO:0007669"/>
    <property type="project" value="TreeGrafter"/>
</dbReference>
<evidence type="ECO:0000256" key="8">
    <source>
        <dbReference type="ARBA" id="ARBA00048679"/>
    </source>
</evidence>
<evidence type="ECO:0000259" key="10">
    <source>
        <dbReference type="PROSITE" id="PS50011"/>
    </source>
</evidence>
<evidence type="ECO:0000256" key="4">
    <source>
        <dbReference type="ARBA" id="ARBA00022741"/>
    </source>
</evidence>
<comment type="catalytic activity">
    <reaction evidence="8">
        <text>L-seryl-[protein] + ATP = O-phospho-L-seryl-[protein] + ADP + H(+)</text>
        <dbReference type="Rhea" id="RHEA:17989"/>
        <dbReference type="Rhea" id="RHEA-COMP:9863"/>
        <dbReference type="Rhea" id="RHEA-COMP:11604"/>
        <dbReference type="ChEBI" id="CHEBI:15378"/>
        <dbReference type="ChEBI" id="CHEBI:29999"/>
        <dbReference type="ChEBI" id="CHEBI:30616"/>
        <dbReference type="ChEBI" id="CHEBI:83421"/>
        <dbReference type="ChEBI" id="CHEBI:456216"/>
        <dbReference type="EC" id="2.7.11.1"/>
    </reaction>
</comment>
<name>A0A6A5XF41_9PLEO</name>
<dbReference type="InterPro" id="IPR000719">
    <property type="entry name" value="Prot_kinase_dom"/>
</dbReference>